<dbReference type="PANTHER" id="PTHR21349">
    <property type="entry name" value="50S RIBOSOMAL PROTEIN L21"/>
    <property type="match status" value="1"/>
</dbReference>
<evidence type="ECO:0000256" key="2">
    <source>
        <dbReference type="ARBA" id="ARBA00022730"/>
    </source>
</evidence>
<dbReference type="PROSITE" id="PS01169">
    <property type="entry name" value="RIBOSOMAL_L21"/>
    <property type="match status" value="1"/>
</dbReference>
<dbReference type="GO" id="GO:0003735">
    <property type="term" value="F:structural constituent of ribosome"/>
    <property type="evidence" value="ECO:0007669"/>
    <property type="project" value="InterPro"/>
</dbReference>
<dbReference type="InterPro" id="IPR001787">
    <property type="entry name" value="Ribosomal_bL21"/>
</dbReference>
<keyword evidence="10" id="KW-1185">Reference proteome</keyword>
<dbReference type="GO" id="GO:1990904">
    <property type="term" value="C:ribonucleoprotein complex"/>
    <property type="evidence" value="ECO:0007669"/>
    <property type="project" value="UniProtKB-KW"/>
</dbReference>
<dbReference type="Pfam" id="PF00829">
    <property type="entry name" value="Ribosomal_L21p"/>
    <property type="match status" value="1"/>
</dbReference>
<evidence type="ECO:0000313" key="9">
    <source>
        <dbReference type="EMBL" id="TCO80287.1"/>
    </source>
</evidence>
<proteinExistence type="inferred from homology"/>
<dbReference type="EMBL" id="SLWY01000015">
    <property type="protein sequence ID" value="TCO80287.1"/>
    <property type="molecule type" value="Genomic_DNA"/>
</dbReference>
<keyword evidence="4 6" id="KW-0689">Ribosomal protein</keyword>
<dbReference type="RefSeq" id="WP_132543871.1">
    <property type="nucleotide sequence ID" value="NZ_SLWY01000015.1"/>
</dbReference>
<evidence type="ECO:0000256" key="4">
    <source>
        <dbReference type="ARBA" id="ARBA00022980"/>
    </source>
</evidence>
<evidence type="ECO:0000256" key="5">
    <source>
        <dbReference type="ARBA" id="ARBA00023274"/>
    </source>
</evidence>
<reference evidence="9 10" key="1">
    <citation type="submission" date="2019-03" db="EMBL/GenBank/DDBJ databases">
        <title>Genomic Encyclopedia of Type Strains, Phase IV (KMG-IV): sequencing the most valuable type-strain genomes for metagenomic binning, comparative biology and taxonomic classification.</title>
        <authorList>
            <person name="Goeker M."/>
        </authorList>
    </citation>
    <scope>NUCLEOTIDE SEQUENCE [LARGE SCALE GENOMIC DNA]</scope>
    <source>
        <strain evidence="9 10">DSM 25287</strain>
    </source>
</reference>
<dbReference type="GO" id="GO:0005840">
    <property type="term" value="C:ribosome"/>
    <property type="evidence" value="ECO:0007669"/>
    <property type="project" value="UniProtKB-KW"/>
</dbReference>
<dbReference type="HAMAP" id="MF_01363">
    <property type="entry name" value="Ribosomal_bL21"/>
    <property type="match status" value="1"/>
</dbReference>
<dbReference type="NCBIfam" id="TIGR00061">
    <property type="entry name" value="L21"/>
    <property type="match status" value="1"/>
</dbReference>
<keyword evidence="2 6" id="KW-0699">rRNA-binding</keyword>
<dbReference type="GO" id="GO:0019843">
    <property type="term" value="F:rRNA binding"/>
    <property type="evidence" value="ECO:0007669"/>
    <property type="project" value="UniProtKB-UniRule"/>
</dbReference>
<evidence type="ECO:0000313" key="10">
    <source>
        <dbReference type="Proteomes" id="UP000295765"/>
    </source>
</evidence>
<organism evidence="9 10">
    <name type="scientific">Plasticicumulans lactativorans</name>
    <dbReference type="NCBI Taxonomy" id="1133106"/>
    <lineage>
        <taxon>Bacteria</taxon>
        <taxon>Pseudomonadati</taxon>
        <taxon>Pseudomonadota</taxon>
        <taxon>Gammaproteobacteria</taxon>
        <taxon>Candidatus Competibacteraceae</taxon>
        <taxon>Plasticicumulans</taxon>
    </lineage>
</organism>
<comment type="similarity">
    <text evidence="1 6 7">Belongs to the bacterial ribosomal protein bL21 family.</text>
</comment>
<evidence type="ECO:0000256" key="3">
    <source>
        <dbReference type="ARBA" id="ARBA00022884"/>
    </source>
</evidence>
<dbReference type="OrthoDB" id="9813334at2"/>
<feature type="region of interest" description="Disordered" evidence="8">
    <location>
        <begin position="79"/>
        <end position="104"/>
    </location>
</feature>
<evidence type="ECO:0000256" key="1">
    <source>
        <dbReference type="ARBA" id="ARBA00008563"/>
    </source>
</evidence>
<sequence>MYAVIRTGGKQYRVAEGQTLKVEKLDVAEGAAVEIDQVLLISDGETVTVGDPLVAGGKVTATVQGHGRAKKIEIVKFRRRKHHRKQMGHRQHYTELKITGISAG</sequence>
<name>A0A4R2L4V6_9GAMM</name>
<evidence type="ECO:0000256" key="7">
    <source>
        <dbReference type="RuleBase" id="RU000562"/>
    </source>
</evidence>
<comment type="subunit">
    <text evidence="6">Part of the 50S ribosomal subunit. Contacts protein L20.</text>
</comment>
<dbReference type="SUPFAM" id="SSF141091">
    <property type="entry name" value="L21p-like"/>
    <property type="match status" value="1"/>
</dbReference>
<dbReference type="Proteomes" id="UP000295765">
    <property type="component" value="Unassembled WGS sequence"/>
</dbReference>
<feature type="compositionally biased region" description="Basic residues" evidence="8">
    <location>
        <begin position="79"/>
        <end position="91"/>
    </location>
</feature>
<keyword evidence="3 6" id="KW-0694">RNA-binding</keyword>
<dbReference type="InterPro" id="IPR028909">
    <property type="entry name" value="bL21-like"/>
</dbReference>
<dbReference type="GO" id="GO:0006412">
    <property type="term" value="P:translation"/>
    <property type="evidence" value="ECO:0007669"/>
    <property type="project" value="UniProtKB-UniRule"/>
</dbReference>
<dbReference type="GO" id="GO:0005737">
    <property type="term" value="C:cytoplasm"/>
    <property type="evidence" value="ECO:0007669"/>
    <property type="project" value="UniProtKB-ARBA"/>
</dbReference>
<keyword evidence="5 6" id="KW-0687">Ribonucleoprotein</keyword>
<gene>
    <name evidence="6" type="primary">rplU</name>
    <name evidence="9" type="ORF">EV699_11564</name>
</gene>
<comment type="caution">
    <text evidence="9">The sequence shown here is derived from an EMBL/GenBank/DDBJ whole genome shotgun (WGS) entry which is preliminary data.</text>
</comment>
<evidence type="ECO:0000256" key="8">
    <source>
        <dbReference type="SAM" id="MobiDB-lite"/>
    </source>
</evidence>
<comment type="function">
    <text evidence="6 7">This protein binds to 23S rRNA in the presence of protein L20.</text>
</comment>
<protein>
    <recommendedName>
        <fullName evidence="6">Large ribosomal subunit protein bL21</fullName>
    </recommendedName>
</protein>
<dbReference type="PANTHER" id="PTHR21349:SF0">
    <property type="entry name" value="LARGE RIBOSOMAL SUBUNIT PROTEIN BL21M"/>
    <property type="match status" value="1"/>
</dbReference>
<dbReference type="AlphaFoldDB" id="A0A4R2L4V6"/>
<dbReference type="InterPro" id="IPR018258">
    <property type="entry name" value="Ribosomal_bL21_CS"/>
</dbReference>
<dbReference type="InterPro" id="IPR036164">
    <property type="entry name" value="bL21-like_sf"/>
</dbReference>
<evidence type="ECO:0000256" key="6">
    <source>
        <dbReference type="HAMAP-Rule" id="MF_01363"/>
    </source>
</evidence>
<accession>A0A4R2L4V6</accession>